<dbReference type="EMBL" id="FNIX01000005">
    <property type="protein sequence ID" value="SDP03211.1"/>
    <property type="molecule type" value="Genomic_DNA"/>
</dbReference>
<evidence type="ECO:0000313" key="2">
    <source>
        <dbReference type="Proteomes" id="UP000199691"/>
    </source>
</evidence>
<name>A0A1H0PDX3_9PSEU</name>
<organism evidence="1 2">
    <name type="scientific">Lentzea jiangxiensis</name>
    <dbReference type="NCBI Taxonomy" id="641025"/>
    <lineage>
        <taxon>Bacteria</taxon>
        <taxon>Bacillati</taxon>
        <taxon>Actinomycetota</taxon>
        <taxon>Actinomycetes</taxon>
        <taxon>Pseudonocardiales</taxon>
        <taxon>Pseudonocardiaceae</taxon>
        <taxon>Lentzea</taxon>
    </lineage>
</organism>
<protein>
    <submittedName>
        <fullName evidence="1">Uncharacterized protein</fullName>
    </submittedName>
</protein>
<keyword evidence="2" id="KW-1185">Reference proteome</keyword>
<proteinExistence type="predicted"/>
<reference evidence="2" key="1">
    <citation type="submission" date="2016-10" db="EMBL/GenBank/DDBJ databases">
        <authorList>
            <person name="Varghese N."/>
            <person name="Submissions S."/>
        </authorList>
    </citation>
    <scope>NUCLEOTIDE SEQUENCE [LARGE SCALE GENOMIC DNA]</scope>
    <source>
        <strain evidence="2">CGMCC 4.6609</strain>
    </source>
</reference>
<gene>
    <name evidence="1" type="ORF">SAMN05421507_10517</name>
</gene>
<accession>A0A1H0PDX3</accession>
<evidence type="ECO:0000313" key="1">
    <source>
        <dbReference type="EMBL" id="SDP03211.1"/>
    </source>
</evidence>
<sequence>MVTFAVDDVTPLLQALLDHEDVARLETKRLSELDG</sequence>
<dbReference type="AlphaFoldDB" id="A0A1H0PDX3"/>
<dbReference type="Proteomes" id="UP000199691">
    <property type="component" value="Unassembled WGS sequence"/>
</dbReference>